<proteinExistence type="predicted"/>
<name>A1SVB8_PSYIN</name>
<dbReference type="GO" id="GO:0015074">
    <property type="term" value="P:DNA integration"/>
    <property type="evidence" value="ECO:0007669"/>
    <property type="project" value="InterPro"/>
</dbReference>
<dbReference type="Pfam" id="PF13333">
    <property type="entry name" value="rve_2"/>
    <property type="match status" value="1"/>
</dbReference>
<dbReference type="SUPFAM" id="SSF53098">
    <property type="entry name" value="Ribonuclease H-like"/>
    <property type="match status" value="1"/>
</dbReference>
<dbReference type="Gene3D" id="3.30.420.10">
    <property type="entry name" value="Ribonuclease H-like superfamily/Ribonuclease H"/>
    <property type="match status" value="1"/>
</dbReference>
<dbReference type="GO" id="GO:0003676">
    <property type="term" value="F:nucleic acid binding"/>
    <property type="evidence" value="ECO:0007669"/>
    <property type="project" value="InterPro"/>
</dbReference>
<evidence type="ECO:0000313" key="2">
    <source>
        <dbReference type="EMBL" id="ABM03433.1"/>
    </source>
</evidence>
<feature type="domain" description="Integrase catalytic" evidence="1">
    <location>
        <begin position="93"/>
        <end position="267"/>
    </location>
</feature>
<dbReference type="Pfam" id="PF00665">
    <property type="entry name" value="rve"/>
    <property type="match status" value="1"/>
</dbReference>
<dbReference type="PANTHER" id="PTHR46889">
    <property type="entry name" value="TRANSPOSASE INSF FOR INSERTION SEQUENCE IS3B-RELATED"/>
    <property type="match status" value="1"/>
</dbReference>
<dbReference type="HOGENOM" id="CLU_027402_4_2_6"/>
<dbReference type="Proteomes" id="UP000000639">
    <property type="component" value="Chromosome"/>
</dbReference>
<gene>
    <name evidence="2" type="ordered locus">Ping_1638</name>
</gene>
<evidence type="ECO:0000259" key="1">
    <source>
        <dbReference type="PROSITE" id="PS50994"/>
    </source>
</evidence>
<dbReference type="Pfam" id="PF13276">
    <property type="entry name" value="HTH_21"/>
    <property type="match status" value="1"/>
</dbReference>
<keyword evidence="3" id="KW-1185">Reference proteome</keyword>
<sequence length="302" mass="34994">MCRVMQVSSSAFYAWENTAIKPFDTLGFNLDCTVKNTFKTHRMTLGSRRMVTELAKQNIVIGRYKARSTMRKLGLVARYPKKYQTTTDSNHNNRIEPNKLNRQFTVEEANHYWTTDITYIATHQGFIYLAIVMDLYSRRIVGWSIADNMRTELCSNALDMAYWQRKPASGLLHHSDRGSQYTSDDYRKLLSTMEMDVSMSGKGECWDNAPTERFFRSLKHEQLNYETFKTKKAAELSILDYLAYYNGKRPHSVNGYLSPIQYENKVAKKVSSFYSPLQGDPNDFVILDTTPKQVCLLQLVLK</sequence>
<dbReference type="EMBL" id="CP000510">
    <property type="protein sequence ID" value="ABM03433.1"/>
    <property type="molecule type" value="Genomic_DNA"/>
</dbReference>
<dbReference type="InterPro" id="IPR036397">
    <property type="entry name" value="RNaseH_sf"/>
</dbReference>
<dbReference type="NCBIfam" id="NF033516">
    <property type="entry name" value="transpos_IS3"/>
    <property type="match status" value="1"/>
</dbReference>
<dbReference type="InterPro" id="IPR025948">
    <property type="entry name" value="HTH-like_dom"/>
</dbReference>
<dbReference type="STRING" id="357804.Ping_1638"/>
<dbReference type="AlphaFoldDB" id="A1SVB8"/>
<dbReference type="InterPro" id="IPR012337">
    <property type="entry name" value="RNaseH-like_sf"/>
</dbReference>
<dbReference type="RefSeq" id="WP_011769993.1">
    <property type="nucleotide sequence ID" value="NC_008709.1"/>
</dbReference>
<evidence type="ECO:0000313" key="3">
    <source>
        <dbReference type="Proteomes" id="UP000000639"/>
    </source>
</evidence>
<protein>
    <submittedName>
        <fullName evidence="2">Integrase, catalytic region</fullName>
    </submittedName>
</protein>
<accession>A1SVB8</accession>
<dbReference type="InterPro" id="IPR050900">
    <property type="entry name" value="Transposase_IS3/IS150/IS904"/>
</dbReference>
<dbReference type="KEGG" id="pin:Ping_1638"/>
<organism evidence="2 3">
    <name type="scientific">Psychromonas ingrahamii (strain DSM 17664 / CCUG 51855 / 37)</name>
    <dbReference type="NCBI Taxonomy" id="357804"/>
    <lineage>
        <taxon>Bacteria</taxon>
        <taxon>Pseudomonadati</taxon>
        <taxon>Pseudomonadota</taxon>
        <taxon>Gammaproteobacteria</taxon>
        <taxon>Alteromonadales</taxon>
        <taxon>Psychromonadaceae</taxon>
        <taxon>Psychromonas</taxon>
    </lineage>
</organism>
<dbReference type="InterPro" id="IPR001584">
    <property type="entry name" value="Integrase_cat-core"/>
</dbReference>
<dbReference type="InterPro" id="IPR048020">
    <property type="entry name" value="Transpos_IS3"/>
</dbReference>
<dbReference type="eggNOG" id="COG2801">
    <property type="taxonomic scope" value="Bacteria"/>
</dbReference>
<dbReference type="PANTHER" id="PTHR46889:SF4">
    <property type="entry name" value="TRANSPOSASE INSO FOR INSERTION SEQUENCE ELEMENT IS911B-RELATED"/>
    <property type="match status" value="1"/>
</dbReference>
<dbReference type="PROSITE" id="PS50994">
    <property type="entry name" value="INTEGRASE"/>
    <property type="match status" value="1"/>
</dbReference>
<reference evidence="2 3" key="1">
    <citation type="submission" date="2007-01" db="EMBL/GenBank/DDBJ databases">
        <title>Complete sequence of Psychromonas ingrahamii 37.</title>
        <authorList>
            <consortium name="US DOE Joint Genome Institute"/>
            <person name="Copeland A."/>
            <person name="Lucas S."/>
            <person name="Lapidus A."/>
            <person name="Barry K."/>
            <person name="Detter J.C."/>
            <person name="Glavina del Rio T."/>
            <person name="Hammon N."/>
            <person name="Israni S."/>
            <person name="Dalin E."/>
            <person name="Tice H."/>
            <person name="Pitluck S."/>
            <person name="Thompson L.S."/>
            <person name="Brettin T."/>
            <person name="Bruce D."/>
            <person name="Han C."/>
            <person name="Tapia R."/>
            <person name="Schmutz J."/>
            <person name="Larimer F."/>
            <person name="Land M."/>
            <person name="Hauser L."/>
            <person name="Kyrpides N."/>
            <person name="Ivanova N."/>
            <person name="Staley J."/>
            <person name="Richardson P."/>
        </authorList>
    </citation>
    <scope>NUCLEOTIDE SEQUENCE [LARGE SCALE GENOMIC DNA]</scope>
    <source>
        <strain evidence="2 3">37</strain>
    </source>
</reference>